<proteinExistence type="predicted"/>
<dbReference type="Proteomes" id="UP000277858">
    <property type="component" value="Chromosome"/>
</dbReference>
<sequence length="105" mass="11707">MTSVQIRRWSKGKGSAHSGAADVWADPVDFPIMGWSPTLSTEYPTTGANRIVTRRTVYAYKSASNRDILVMDGEDWQVTQDVSDWNQGPYGYSPGFVFTVEQVRG</sequence>
<evidence type="ECO:0008006" key="4">
    <source>
        <dbReference type="Google" id="ProtNLM"/>
    </source>
</evidence>
<gene>
    <name evidence="2" type="ORF">NCTC13652_02330</name>
</gene>
<dbReference type="EMBL" id="LR134473">
    <property type="protein sequence ID" value="VEI04107.1"/>
    <property type="molecule type" value="Genomic_DNA"/>
</dbReference>
<accession>A0A448P1N0</accession>
<organism evidence="2 3">
    <name type="scientific">Acidipropionibacterium jensenii</name>
    <dbReference type="NCBI Taxonomy" id="1749"/>
    <lineage>
        <taxon>Bacteria</taxon>
        <taxon>Bacillati</taxon>
        <taxon>Actinomycetota</taxon>
        <taxon>Actinomycetes</taxon>
        <taxon>Propionibacteriales</taxon>
        <taxon>Propionibacteriaceae</taxon>
        <taxon>Acidipropionibacterium</taxon>
    </lineage>
</organism>
<evidence type="ECO:0000313" key="2">
    <source>
        <dbReference type="EMBL" id="VEI04107.1"/>
    </source>
</evidence>
<keyword evidence="3" id="KW-1185">Reference proteome</keyword>
<dbReference type="AlphaFoldDB" id="A0A448P1N0"/>
<protein>
    <recommendedName>
        <fullName evidence="4">Head-tail adaptor protein</fullName>
    </recommendedName>
</protein>
<dbReference type="STRING" id="1122997.GCA_000425285_01140"/>
<reference evidence="2 3" key="1">
    <citation type="submission" date="2018-12" db="EMBL/GenBank/DDBJ databases">
        <authorList>
            <consortium name="Pathogen Informatics"/>
        </authorList>
    </citation>
    <scope>NUCLEOTIDE SEQUENCE [LARGE SCALE GENOMIC DNA]</scope>
    <source>
        <strain evidence="2 3">NCTC13652</strain>
    </source>
</reference>
<name>A0A448P1N0_9ACTN</name>
<evidence type="ECO:0000256" key="1">
    <source>
        <dbReference type="SAM" id="MobiDB-lite"/>
    </source>
</evidence>
<evidence type="ECO:0000313" key="3">
    <source>
        <dbReference type="Proteomes" id="UP000277858"/>
    </source>
</evidence>
<feature type="region of interest" description="Disordered" evidence="1">
    <location>
        <begin position="1"/>
        <end position="20"/>
    </location>
</feature>